<dbReference type="Proteomes" id="UP000824120">
    <property type="component" value="Chromosome 12"/>
</dbReference>
<sequence>MFVLRVVHLSILKSQQFTSPFHFYVTSEGIGKYFVLPRVTWIMISYYITFSNLILDILTQVEQSAEIAHDFDGLVIVGGVDSKTNAHLYAANLSSKPQSTAVALAAKLKLVIFLLVS</sequence>
<evidence type="ECO:0000313" key="2">
    <source>
        <dbReference type="Proteomes" id="UP000824120"/>
    </source>
</evidence>
<name>A0A9J5W413_SOLCO</name>
<dbReference type="EMBL" id="JACXVP010000012">
    <property type="protein sequence ID" value="KAG5570242.1"/>
    <property type="molecule type" value="Genomic_DNA"/>
</dbReference>
<protein>
    <submittedName>
        <fullName evidence="1">Uncharacterized protein</fullName>
    </submittedName>
</protein>
<comment type="caution">
    <text evidence="1">The sequence shown here is derived from an EMBL/GenBank/DDBJ whole genome shotgun (WGS) entry which is preliminary data.</text>
</comment>
<gene>
    <name evidence="1" type="ORF">H5410_060008</name>
</gene>
<accession>A0A9J5W413</accession>
<proteinExistence type="predicted"/>
<evidence type="ECO:0000313" key="1">
    <source>
        <dbReference type="EMBL" id="KAG5570242.1"/>
    </source>
</evidence>
<organism evidence="1 2">
    <name type="scientific">Solanum commersonii</name>
    <name type="common">Commerson's wild potato</name>
    <name type="synonym">Commerson's nightshade</name>
    <dbReference type="NCBI Taxonomy" id="4109"/>
    <lineage>
        <taxon>Eukaryota</taxon>
        <taxon>Viridiplantae</taxon>
        <taxon>Streptophyta</taxon>
        <taxon>Embryophyta</taxon>
        <taxon>Tracheophyta</taxon>
        <taxon>Spermatophyta</taxon>
        <taxon>Magnoliopsida</taxon>
        <taxon>eudicotyledons</taxon>
        <taxon>Gunneridae</taxon>
        <taxon>Pentapetalae</taxon>
        <taxon>asterids</taxon>
        <taxon>lamiids</taxon>
        <taxon>Solanales</taxon>
        <taxon>Solanaceae</taxon>
        <taxon>Solanoideae</taxon>
        <taxon>Solaneae</taxon>
        <taxon>Solanum</taxon>
    </lineage>
</organism>
<dbReference type="AlphaFoldDB" id="A0A9J5W413"/>
<keyword evidence="2" id="KW-1185">Reference proteome</keyword>
<reference evidence="1 2" key="1">
    <citation type="submission" date="2020-09" db="EMBL/GenBank/DDBJ databases">
        <title>De no assembly of potato wild relative species, Solanum commersonii.</title>
        <authorList>
            <person name="Cho K."/>
        </authorList>
    </citation>
    <scope>NUCLEOTIDE SEQUENCE [LARGE SCALE GENOMIC DNA]</scope>
    <source>
        <strain evidence="1">LZ3.2</strain>
        <tissue evidence="1">Leaf</tissue>
    </source>
</reference>